<dbReference type="AlphaFoldDB" id="A0A5B7KE09"/>
<feature type="compositionally biased region" description="Basic and acidic residues" evidence="1">
    <location>
        <begin position="95"/>
        <end position="109"/>
    </location>
</feature>
<accession>A0A5B7KE09</accession>
<evidence type="ECO:0000313" key="2">
    <source>
        <dbReference type="EMBL" id="MPD05096.1"/>
    </source>
</evidence>
<sequence>MTVASSPLSRKDVIIITLRVYMSCSPYKRKSEVIWSEHAYSLATEGGLGPFCQPEDKISVRAWVCWCPAQRTILVAGTVEVEVGVAALEDMEIVEEPRPAPSGKEKHQENAVADQIPCRDVRTCPGHLGP</sequence>
<protein>
    <submittedName>
        <fullName evidence="2">Uncharacterized protein</fullName>
    </submittedName>
</protein>
<proteinExistence type="predicted"/>
<gene>
    <name evidence="2" type="ORF">E2C01_100821</name>
</gene>
<dbReference type="Proteomes" id="UP000324222">
    <property type="component" value="Unassembled WGS sequence"/>
</dbReference>
<feature type="region of interest" description="Disordered" evidence="1">
    <location>
        <begin position="94"/>
        <end position="113"/>
    </location>
</feature>
<dbReference type="EMBL" id="VSRR010144403">
    <property type="protein sequence ID" value="MPD05096.1"/>
    <property type="molecule type" value="Genomic_DNA"/>
</dbReference>
<keyword evidence="3" id="KW-1185">Reference proteome</keyword>
<name>A0A5B7KE09_PORTR</name>
<organism evidence="2 3">
    <name type="scientific">Portunus trituberculatus</name>
    <name type="common">Swimming crab</name>
    <name type="synonym">Neptunus trituberculatus</name>
    <dbReference type="NCBI Taxonomy" id="210409"/>
    <lineage>
        <taxon>Eukaryota</taxon>
        <taxon>Metazoa</taxon>
        <taxon>Ecdysozoa</taxon>
        <taxon>Arthropoda</taxon>
        <taxon>Crustacea</taxon>
        <taxon>Multicrustacea</taxon>
        <taxon>Malacostraca</taxon>
        <taxon>Eumalacostraca</taxon>
        <taxon>Eucarida</taxon>
        <taxon>Decapoda</taxon>
        <taxon>Pleocyemata</taxon>
        <taxon>Brachyura</taxon>
        <taxon>Eubrachyura</taxon>
        <taxon>Portunoidea</taxon>
        <taxon>Portunidae</taxon>
        <taxon>Portuninae</taxon>
        <taxon>Portunus</taxon>
    </lineage>
</organism>
<evidence type="ECO:0000256" key="1">
    <source>
        <dbReference type="SAM" id="MobiDB-lite"/>
    </source>
</evidence>
<evidence type="ECO:0000313" key="3">
    <source>
        <dbReference type="Proteomes" id="UP000324222"/>
    </source>
</evidence>
<reference evidence="2 3" key="1">
    <citation type="submission" date="2019-05" db="EMBL/GenBank/DDBJ databases">
        <title>Another draft genome of Portunus trituberculatus and its Hox gene families provides insights of decapod evolution.</title>
        <authorList>
            <person name="Jeong J.-H."/>
            <person name="Song I."/>
            <person name="Kim S."/>
            <person name="Choi T."/>
            <person name="Kim D."/>
            <person name="Ryu S."/>
            <person name="Kim W."/>
        </authorList>
    </citation>
    <scope>NUCLEOTIDE SEQUENCE [LARGE SCALE GENOMIC DNA]</scope>
    <source>
        <tissue evidence="2">Muscle</tissue>
    </source>
</reference>
<comment type="caution">
    <text evidence="2">The sequence shown here is derived from an EMBL/GenBank/DDBJ whole genome shotgun (WGS) entry which is preliminary data.</text>
</comment>